<evidence type="ECO:0000313" key="2">
    <source>
        <dbReference type="Proteomes" id="UP000006820"/>
    </source>
</evidence>
<dbReference type="HOGENOM" id="CLU_045011_18_0_11"/>
<dbReference type="SUPFAM" id="SSF56784">
    <property type="entry name" value="HAD-like"/>
    <property type="match status" value="1"/>
</dbReference>
<dbReference type="InterPro" id="IPR023214">
    <property type="entry name" value="HAD_sf"/>
</dbReference>
<name>Q5YRG8_NOCFA</name>
<organism evidence="1 2">
    <name type="scientific">Nocardia farcinica (strain IFM 10152)</name>
    <dbReference type="NCBI Taxonomy" id="247156"/>
    <lineage>
        <taxon>Bacteria</taxon>
        <taxon>Bacillati</taxon>
        <taxon>Actinomycetota</taxon>
        <taxon>Actinomycetes</taxon>
        <taxon>Mycobacteriales</taxon>
        <taxon>Nocardiaceae</taxon>
        <taxon>Nocardia</taxon>
    </lineage>
</organism>
<reference evidence="1 2" key="1">
    <citation type="journal article" date="2004" name="Proc. Natl. Acad. Sci. U.S.A.">
        <title>The complete genomic sequence of Nocardia farcinica IFM 10152.</title>
        <authorList>
            <person name="Ishikawa J."/>
            <person name="Yamashita A."/>
            <person name="Mikami Y."/>
            <person name="Hoshino Y."/>
            <person name="Kurita H."/>
            <person name="Hotta K."/>
            <person name="Shiba T."/>
            <person name="Hattori M."/>
        </authorList>
    </citation>
    <scope>NUCLEOTIDE SEQUENCE [LARGE SCALE GENOMIC DNA]</scope>
    <source>
        <strain evidence="1 2">IFM 10152</strain>
    </source>
</reference>
<protein>
    <recommendedName>
        <fullName evidence="3">Phosphoglycolate phosphatase</fullName>
    </recommendedName>
</protein>
<gene>
    <name evidence="1" type="ordered locus">NFA_43740</name>
</gene>
<evidence type="ECO:0008006" key="3">
    <source>
        <dbReference type="Google" id="ProtNLM"/>
    </source>
</evidence>
<dbReference type="EMBL" id="AP006618">
    <property type="protein sequence ID" value="BAD59223.1"/>
    <property type="molecule type" value="Genomic_DNA"/>
</dbReference>
<dbReference type="AlphaFoldDB" id="Q5YRG8"/>
<proteinExistence type="predicted"/>
<dbReference type="Pfam" id="PF12710">
    <property type="entry name" value="HAD"/>
    <property type="match status" value="1"/>
</dbReference>
<dbReference type="eggNOG" id="COG0546">
    <property type="taxonomic scope" value="Bacteria"/>
</dbReference>
<dbReference type="KEGG" id="nfa:NFA_43740"/>
<evidence type="ECO:0000313" key="1">
    <source>
        <dbReference type="EMBL" id="BAD59223.1"/>
    </source>
</evidence>
<dbReference type="SFLD" id="SFLDS00003">
    <property type="entry name" value="Haloacid_Dehalogenase"/>
    <property type="match status" value="1"/>
</dbReference>
<dbReference type="Gene3D" id="3.40.50.1000">
    <property type="entry name" value="HAD superfamily/HAD-like"/>
    <property type="match status" value="1"/>
</dbReference>
<dbReference type="SFLD" id="SFLDG01129">
    <property type="entry name" value="C1.5:_HAD__Beta-PGM__Phosphata"/>
    <property type="match status" value="1"/>
</dbReference>
<accession>Q5YRG8</accession>
<dbReference type="STRING" id="247156.NFA_43740"/>
<dbReference type="InterPro" id="IPR023198">
    <property type="entry name" value="PGP-like_dom2"/>
</dbReference>
<sequence length="243" mass="26214">MDMGETIAGLVVWDVDGTLIPADLRWLRRAVARTYHLEESEVVFPESRVHGYTDESIVIDTAIASGVAEVAAEQGFGRYPDVLMDVMVRGEAELAREQAAYPGAADTIAVLAKNGFVQTVLTGNLRVSAELKLRVVGLGADLDLNLGAFGSDARERFDLPAFVVDRFQARFGYPLDRGRTVIIGDAPNDIATARHAGFGVVAVAHRMSVDELAQHSPDAIVNSLEPDAVLSAIRVAMEPTRSR</sequence>
<dbReference type="InterPro" id="IPR036412">
    <property type="entry name" value="HAD-like_sf"/>
</dbReference>
<keyword evidence="2" id="KW-1185">Reference proteome</keyword>
<dbReference type="Gene3D" id="1.10.150.240">
    <property type="entry name" value="Putative phosphatase, domain 2"/>
    <property type="match status" value="1"/>
</dbReference>
<dbReference type="Proteomes" id="UP000006820">
    <property type="component" value="Chromosome"/>
</dbReference>